<sequence>EGKALLASKCSLGSVDDVLQKMETGELALDGELESIDNGDGTITIKMKVKPQ</sequence>
<dbReference type="EMBL" id="UINC01121281">
    <property type="protein sequence ID" value="SVC96330.1"/>
    <property type="molecule type" value="Genomic_DNA"/>
</dbReference>
<protein>
    <submittedName>
        <fullName evidence="1">Uncharacterized protein</fullName>
    </submittedName>
</protein>
<organism evidence="1">
    <name type="scientific">marine metagenome</name>
    <dbReference type="NCBI Taxonomy" id="408172"/>
    <lineage>
        <taxon>unclassified sequences</taxon>
        <taxon>metagenomes</taxon>
        <taxon>ecological metagenomes</taxon>
    </lineage>
</organism>
<accession>A0A382RG13</accession>
<proteinExistence type="predicted"/>
<gene>
    <name evidence="1" type="ORF">METZ01_LOCUS349184</name>
</gene>
<reference evidence="1" key="1">
    <citation type="submission" date="2018-05" db="EMBL/GenBank/DDBJ databases">
        <authorList>
            <person name="Lanie J.A."/>
            <person name="Ng W.-L."/>
            <person name="Kazmierczak K.M."/>
            <person name="Andrzejewski T.M."/>
            <person name="Davidsen T.M."/>
            <person name="Wayne K.J."/>
            <person name="Tettelin H."/>
            <person name="Glass J.I."/>
            <person name="Rusch D."/>
            <person name="Podicherti R."/>
            <person name="Tsui H.-C.T."/>
            <person name="Winkler M.E."/>
        </authorList>
    </citation>
    <scope>NUCLEOTIDE SEQUENCE</scope>
</reference>
<name>A0A382RG13_9ZZZZ</name>
<evidence type="ECO:0000313" key="1">
    <source>
        <dbReference type="EMBL" id="SVC96330.1"/>
    </source>
</evidence>
<dbReference type="AlphaFoldDB" id="A0A382RG13"/>
<feature type="non-terminal residue" evidence="1">
    <location>
        <position position="1"/>
    </location>
</feature>